<proteinExistence type="predicted"/>
<feature type="signal peptide" evidence="2">
    <location>
        <begin position="1"/>
        <end position="22"/>
    </location>
</feature>
<dbReference type="AlphaFoldDB" id="A0AAE3SKH9"/>
<dbReference type="InterPro" id="IPR052037">
    <property type="entry name" value="LPS_export_LptA"/>
</dbReference>
<dbReference type="Pfam" id="PF13100">
    <property type="entry name" value="OstA_2"/>
    <property type="match status" value="2"/>
</dbReference>
<dbReference type="GO" id="GO:0015920">
    <property type="term" value="P:lipopolysaccharide transport"/>
    <property type="evidence" value="ECO:0007669"/>
    <property type="project" value="TreeGrafter"/>
</dbReference>
<accession>A0AAE3SKH9</accession>
<dbReference type="PANTHER" id="PTHR36504">
    <property type="entry name" value="LIPOPOLYSACCHARIDE EXPORT SYSTEM PROTEIN LPTA"/>
    <property type="match status" value="1"/>
</dbReference>
<sequence>MIRTFKSTLPYFLCLFFISALHGQKKINVKHADFLKGNKAIFGKDVNVLIGNVKFTHETATMFCDTAYLYEKENKLNAVGNIHIIQNDTLHLYGKKLNYYGNTGLAEVRENVKLVNKDVTLTTEYLDYDRKNNIAYYYNNGKIVNKDNILTSKKGYYYPNTNTAFYKDSVVVTNPKYTMFSDTLTYHTVTKVASIEGPTFIISEENTIYAESGFYDTQNDVALLQHNAYVDGKQLLKGDSIHYDRKNGIGEVFNNMELHDTANHVIIAGNYGFYNELTQDALTTEDALLMQIYNNDTLFLHADTLEAVPLENPEEKLIKAYRKVQYYRSDMQGRCDSMVFDSRDTTNSFYHEPIMWSLGNQLTADEIKMYTKNEVMDKVDLINRAFIISEEDSGRYNQIKGKSMTGFVKDNEIYKIDVDGNAQSIYYPMDKENAIGVNKAECSNMIIYLKERMVSKINMQVSPTGKMSPIILVPDEELRLQGFYWLEMFRPKNKKEIFTWKELPEIDRGEDRSEYNLDETYSEFEN</sequence>
<protein>
    <submittedName>
        <fullName evidence="4">Organic solvent tolerance protein OstA</fullName>
    </submittedName>
</protein>
<comment type="caution">
    <text evidence="4">The sequence shown here is derived from an EMBL/GenBank/DDBJ whole genome shotgun (WGS) entry which is preliminary data.</text>
</comment>
<name>A0AAE3SKH9_9BACT</name>
<dbReference type="RefSeq" id="WP_301198926.1">
    <property type="nucleotide sequence ID" value="NZ_JAPDPI010000013.1"/>
</dbReference>
<feature type="domain" description="Organic solvent tolerance-like N-terminal" evidence="3">
    <location>
        <begin position="25"/>
        <end position="182"/>
    </location>
</feature>
<reference evidence="4" key="1">
    <citation type="submission" date="2022-10" db="EMBL/GenBank/DDBJ databases">
        <authorList>
            <person name="Yu W.X."/>
        </authorList>
    </citation>
    <scope>NUCLEOTIDE SEQUENCE</scope>
    <source>
        <strain evidence="4">D04</strain>
    </source>
</reference>
<evidence type="ECO:0000313" key="4">
    <source>
        <dbReference type="EMBL" id="MCW3805555.1"/>
    </source>
</evidence>
<evidence type="ECO:0000256" key="1">
    <source>
        <dbReference type="ARBA" id="ARBA00022729"/>
    </source>
</evidence>
<feature type="chain" id="PRO_5042078356" evidence="2">
    <location>
        <begin position="23"/>
        <end position="526"/>
    </location>
</feature>
<evidence type="ECO:0000259" key="3">
    <source>
        <dbReference type="Pfam" id="PF13100"/>
    </source>
</evidence>
<dbReference type="Gene3D" id="2.60.450.10">
    <property type="entry name" value="Lipopolysaccharide (LPS) transport protein A like domain"/>
    <property type="match status" value="3"/>
</dbReference>
<dbReference type="GO" id="GO:0030288">
    <property type="term" value="C:outer membrane-bounded periplasmic space"/>
    <property type="evidence" value="ECO:0007669"/>
    <property type="project" value="TreeGrafter"/>
</dbReference>
<keyword evidence="1 2" id="KW-0732">Signal</keyword>
<organism evidence="4 5">
    <name type="scientific">Plebeiibacterium marinum</name>
    <dbReference type="NCBI Taxonomy" id="2992111"/>
    <lineage>
        <taxon>Bacteria</taxon>
        <taxon>Pseudomonadati</taxon>
        <taxon>Bacteroidota</taxon>
        <taxon>Bacteroidia</taxon>
        <taxon>Marinilabiliales</taxon>
        <taxon>Marinilabiliaceae</taxon>
        <taxon>Plebeiibacterium</taxon>
    </lineage>
</organism>
<dbReference type="EMBL" id="JAPDPI010000013">
    <property type="protein sequence ID" value="MCW3805555.1"/>
    <property type="molecule type" value="Genomic_DNA"/>
</dbReference>
<dbReference type="GO" id="GO:0009279">
    <property type="term" value="C:cell outer membrane"/>
    <property type="evidence" value="ECO:0007669"/>
    <property type="project" value="TreeGrafter"/>
</dbReference>
<keyword evidence="5" id="KW-1185">Reference proteome</keyword>
<dbReference type="Proteomes" id="UP001207408">
    <property type="component" value="Unassembled WGS sequence"/>
</dbReference>
<evidence type="ECO:0000256" key="2">
    <source>
        <dbReference type="SAM" id="SignalP"/>
    </source>
</evidence>
<feature type="domain" description="Organic solvent tolerance-like N-terminal" evidence="3">
    <location>
        <begin position="207"/>
        <end position="284"/>
    </location>
</feature>
<gene>
    <name evidence="4" type="ORF">OM074_07935</name>
</gene>
<dbReference type="InterPro" id="IPR005653">
    <property type="entry name" value="OstA-like_N"/>
</dbReference>
<dbReference type="GO" id="GO:0017089">
    <property type="term" value="F:glycolipid transfer activity"/>
    <property type="evidence" value="ECO:0007669"/>
    <property type="project" value="TreeGrafter"/>
</dbReference>
<dbReference type="PANTHER" id="PTHR36504:SF1">
    <property type="entry name" value="LIPOPOLYSACCHARIDE EXPORT SYSTEM PROTEIN LPTA"/>
    <property type="match status" value="1"/>
</dbReference>
<evidence type="ECO:0000313" key="5">
    <source>
        <dbReference type="Proteomes" id="UP001207408"/>
    </source>
</evidence>